<dbReference type="InterPro" id="IPR000206">
    <property type="entry name" value="Ribosomal_bL12"/>
</dbReference>
<dbReference type="InterPro" id="IPR008932">
    <property type="entry name" value="Ribosomal_bL12_oligo"/>
</dbReference>
<organism evidence="7 8">
    <name type="scientific">Candidatus Woesebacteria bacterium RIFCSPHIGHO2_01_FULL_44_21</name>
    <dbReference type="NCBI Taxonomy" id="1802503"/>
    <lineage>
        <taxon>Bacteria</taxon>
        <taxon>Candidatus Woeseibacteriota</taxon>
    </lineage>
</organism>
<proteinExistence type="inferred from homology"/>
<dbReference type="GO" id="GO:0005737">
    <property type="term" value="C:cytoplasm"/>
    <property type="evidence" value="ECO:0007669"/>
    <property type="project" value="UniProtKB-ARBA"/>
</dbReference>
<gene>
    <name evidence="7" type="ORF">A2803_00705</name>
</gene>
<comment type="similarity">
    <text evidence="1">Belongs to the bacterial ribosomal protein bL12 family.</text>
</comment>
<dbReference type="SUPFAM" id="SSF54736">
    <property type="entry name" value="ClpS-like"/>
    <property type="match status" value="1"/>
</dbReference>
<dbReference type="EMBL" id="MGGP01000018">
    <property type="protein sequence ID" value="OGM32071.1"/>
    <property type="molecule type" value="Genomic_DNA"/>
</dbReference>
<dbReference type="PANTHER" id="PTHR45987:SF4">
    <property type="entry name" value="LARGE RIBOSOMAL SUBUNIT PROTEIN BL12M"/>
    <property type="match status" value="1"/>
</dbReference>
<dbReference type="Gene3D" id="3.30.1390.10">
    <property type="match status" value="1"/>
</dbReference>
<dbReference type="GO" id="GO:0005840">
    <property type="term" value="C:ribosome"/>
    <property type="evidence" value="ECO:0007669"/>
    <property type="project" value="UniProtKB-KW"/>
</dbReference>
<dbReference type="PANTHER" id="PTHR45987">
    <property type="entry name" value="39S RIBOSOMAL PROTEIN L12"/>
    <property type="match status" value="1"/>
</dbReference>
<name>A0A1F7YXR7_9BACT</name>
<feature type="domain" description="Large ribosomal subunit protein bL12 oligomerization" evidence="6">
    <location>
        <begin position="15"/>
        <end position="59"/>
    </location>
</feature>
<evidence type="ECO:0000256" key="3">
    <source>
        <dbReference type="ARBA" id="ARBA00023274"/>
    </source>
</evidence>
<keyword evidence="3" id="KW-0687">Ribonucleoprotein</keyword>
<dbReference type="Pfam" id="PF16320">
    <property type="entry name" value="Ribosomal_L12_N"/>
    <property type="match status" value="1"/>
</dbReference>
<feature type="domain" description="Large ribosomal subunit protein bL12 C-terminal" evidence="5">
    <location>
        <begin position="73"/>
        <end position="138"/>
    </location>
</feature>
<dbReference type="NCBIfam" id="TIGR00855">
    <property type="entry name" value="L12"/>
    <property type="match status" value="1"/>
</dbReference>
<keyword evidence="2 7" id="KW-0689">Ribosomal protein</keyword>
<dbReference type="InterPro" id="IPR013823">
    <property type="entry name" value="Ribosomal_bL12_C"/>
</dbReference>
<dbReference type="GO" id="GO:1990904">
    <property type="term" value="C:ribonucleoprotein complex"/>
    <property type="evidence" value="ECO:0007669"/>
    <property type="project" value="UniProtKB-KW"/>
</dbReference>
<evidence type="ECO:0000259" key="5">
    <source>
        <dbReference type="Pfam" id="PF00542"/>
    </source>
</evidence>
<reference evidence="7 8" key="1">
    <citation type="journal article" date="2016" name="Nat. Commun.">
        <title>Thousands of microbial genomes shed light on interconnected biogeochemical processes in an aquifer system.</title>
        <authorList>
            <person name="Anantharaman K."/>
            <person name="Brown C.T."/>
            <person name="Hug L.A."/>
            <person name="Sharon I."/>
            <person name="Castelle C.J."/>
            <person name="Probst A.J."/>
            <person name="Thomas B.C."/>
            <person name="Singh A."/>
            <person name="Wilkins M.J."/>
            <person name="Karaoz U."/>
            <person name="Brodie E.L."/>
            <person name="Williams K.H."/>
            <person name="Hubbard S.S."/>
            <person name="Banfield J.F."/>
        </authorList>
    </citation>
    <scope>NUCLEOTIDE SEQUENCE [LARGE SCALE GENOMIC DNA]</scope>
</reference>
<evidence type="ECO:0000313" key="7">
    <source>
        <dbReference type="EMBL" id="OGM32071.1"/>
    </source>
</evidence>
<dbReference type="AlphaFoldDB" id="A0A1F7YXR7"/>
<dbReference type="CDD" id="cd00387">
    <property type="entry name" value="Ribosomal_L7_L12"/>
    <property type="match status" value="1"/>
</dbReference>
<dbReference type="InterPro" id="IPR036235">
    <property type="entry name" value="Ribosomal_bL12_oligo_N_sf"/>
</dbReference>
<evidence type="ECO:0000256" key="2">
    <source>
        <dbReference type="ARBA" id="ARBA00022980"/>
    </source>
</evidence>
<evidence type="ECO:0000259" key="6">
    <source>
        <dbReference type="Pfam" id="PF16320"/>
    </source>
</evidence>
<comment type="caution">
    <text evidence="7">The sequence shown here is derived from an EMBL/GenBank/DDBJ whole genome shotgun (WGS) entry which is preliminary data.</text>
</comment>
<dbReference type="GO" id="GO:0006412">
    <property type="term" value="P:translation"/>
    <property type="evidence" value="ECO:0007669"/>
    <property type="project" value="InterPro"/>
</dbReference>
<dbReference type="SUPFAM" id="SSF48300">
    <property type="entry name" value="Ribosomal protein L7/12, oligomerisation (N-terminal) domain"/>
    <property type="match status" value="1"/>
</dbReference>
<evidence type="ECO:0000313" key="8">
    <source>
        <dbReference type="Proteomes" id="UP000178870"/>
    </source>
</evidence>
<dbReference type="Proteomes" id="UP000178870">
    <property type="component" value="Unassembled WGS sequence"/>
</dbReference>
<dbReference type="GO" id="GO:0003729">
    <property type="term" value="F:mRNA binding"/>
    <property type="evidence" value="ECO:0007669"/>
    <property type="project" value="TreeGrafter"/>
</dbReference>
<sequence>MADEKKETKIAKNVEKIVEDVSKLTVLELSELVESLQDKLGVSAMPMAAPSPTATAGQAAEGEAPAAAGGGTLVMTASGEQKIAVIKALREINQNWGLKEAKDMTENLPAEIIKDGKAEEVKEASEKLKAAGATVEVK</sequence>
<dbReference type="GO" id="GO:0003735">
    <property type="term" value="F:structural constituent of ribosome"/>
    <property type="evidence" value="ECO:0007669"/>
    <property type="project" value="InterPro"/>
</dbReference>
<dbReference type="Pfam" id="PF00542">
    <property type="entry name" value="Ribosomal_L12"/>
    <property type="match status" value="1"/>
</dbReference>
<evidence type="ECO:0000256" key="4">
    <source>
        <dbReference type="ARBA" id="ARBA00035412"/>
    </source>
</evidence>
<dbReference type="Gene3D" id="1.20.5.710">
    <property type="entry name" value="Single helix bin"/>
    <property type="match status" value="1"/>
</dbReference>
<evidence type="ECO:0000256" key="1">
    <source>
        <dbReference type="ARBA" id="ARBA00007197"/>
    </source>
</evidence>
<accession>A0A1F7YXR7</accession>
<dbReference type="InterPro" id="IPR014719">
    <property type="entry name" value="Ribosomal_bL12_C/ClpS-like"/>
</dbReference>
<protein>
    <recommendedName>
        <fullName evidence="4">50S ribosomal protein L7/L12</fullName>
    </recommendedName>
</protein>